<dbReference type="EC" id="2.7.11.1" evidence="2"/>
<comment type="catalytic activity">
    <reaction evidence="11">
        <text>L-seryl-[protein] + ATP = O-phospho-L-seryl-[protein] + ADP + H(+)</text>
        <dbReference type="Rhea" id="RHEA:17989"/>
        <dbReference type="Rhea" id="RHEA-COMP:9863"/>
        <dbReference type="Rhea" id="RHEA-COMP:11604"/>
        <dbReference type="ChEBI" id="CHEBI:15378"/>
        <dbReference type="ChEBI" id="CHEBI:29999"/>
        <dbReference type="ChEBI" id="CHEBI:30616"/>
        <dbReference type="ChEBI" id="CHEBI:83421"/>
        <dbReference type="ChEBI" id="CHEBI:456216"/>
        <dbReference type="EC" id="2.7.11.1"/>
    </reaction>
</comment>
<dbReference type="InterPro" id="IPR000719">
    <property type="entry name" value="Prot_kinase_dom"/>
</dbReference>
<dbReference type="GO" id="GO:0004713">
    <property type="term" value="F:protein tyrosine kinase activity"/>
    <property type="evidence" value="ECO:0007669"/>
    <property type="project" value="InterPro"/>
</dbReference>
<dbReference type="InterPro" id="IPR008271">
    <property type="entry name" value="Ser/Thr_kinase_AS"/>
</dbReference>
<comment type="subcellular location">
    <subcellularLocation>
        <location evidence="1">Cell membrane</location>
        <topology evidence="1">Single-pass membrane protein</topology>
    </subcellularLocation>
</comment>
<comment type="catalytic activity">
    <reaction evidence="10">
        <text>L-threonyl-[protein] + ATP = O-phospho-L-threonyl-[protein] + ADP + H(+)</text>
        <dbReference type="Rhea" id="RHEA:46608"/>
        <dbReference type="Rhea" id="RHEA-COMP:11060"/>
        <dbReference type="Rhea" id="RHEA-COMP:11605"/>
        <dbReference type="ChEBI" id="CHEBI:15378"/>
        <dbReference type="ChEBI" id="CHEBI:30013"/>
        <dbReference type="ChEBI" id="CHEBI:30616"/>
        <dbReference type="ChEBI" id="CHEBI:61977"/>
        <dbReference type="ChEBI" id="CHEBI:456216"/>
        <dbReference type="EC" id="2.7.11.1"/>
    </reaction>
</comment>
<dbReference type="FunFam" id="1.10.510.10:FF:001424">
    <property type="entry name" value="Protein kinase superfamily protein"/>
    <property type="match status" value="1"/>
</dbReference>
<evidence type="ECO:0000256" key="3">
    <source>
        <dbReference type="ARBA" id="ARBA00022527"/>
    </source>
</evidence>
<keyword evidence="6" id="KW-0547">Nucleotide-binding</keyword>
<dbReference type="InterPro" id="IPR011009">
    <property type="entry name" value="Kinase-like_dom_sf"/>
</dbReference>
<keyword evidence="8" id="KW-1133">Transmembrane helix</keyword>
<keyword evidence="7" id="KW-0067">ATP-binding</keyword>
<keyword evidence="4" id="KW-0808">Transferase</keyword>
<dbReference type="SUPFAM" id="SSF56112">
    <property type="entry name" value="Protein kinase-like (PK-like)"/>
    <property type="match status" value="1"/>
</dbReference>
<evidence type="ECO:0000256" key="4">
    <source>
        <dbReference type="ARBA" id="ARBA00022679"/>
    </source>
</evidence>
<feature type="region of interest" description="Disordered" evidence="12">
    <location>
        <begin position="229"/>
        <end position="282"/>
    </location>
</feature>
<evidence type="ECO:0000256" key="5">
    <source>
        <dbReference type="ARBA" id="ARBA00022692"/>
    </source>
</evidence>
<dbReference type="GO" id="GO:0005886">
    <property type="term" value="C:plasma membrane"/>
    <property type="evidence" value="ECO:0007669"/>
    <property type="project" value="UniProtKB-SubCell"/>
</dbReference>
<feature type="compositionally biased region" description="Polar residues" evidence="12">
    <location>
        <begin position="251"/>
        <end position="264"/>
    </location>
</feature>
<evidence type="ECO:0000256" key="12">
    <source>
        <dbReference type="SAM" id="MobiDB-lite"/>
    </source>
</evidence>
<organism evidence="14 15">
    <name type="scientific">Miscanthus lutarioriparius</name>
    <dbReference type="NCBI Taxonomy" id="422564"/>
    <lineage>
        <taxon>Eukaryota</taxon>
        <taxon>Viridiplantae</taxon>
        <taxon>Streptophyta</taxon>
        <taxon>Embryophyta</taxon>
        <taxon>Tracheophyta</taxon>
        <taxon>Spermatophyta</taxon>
        <taxon>Magnoliopsida</taxon>
        <taxon>Liliopsida</taxon>
        <taxon>Poales</taxon>
        <taxon>Poaceae</taxon>
        <taxon>PACMAD clade</taxon>
        <taxon>Panicoideae</taxon>
        <taxon>Andropogonodae</taxon>
        <taxon>Andropogoneae</taxon>
        <taxon>Saccharinae</taxon>
        <taxon>Miscanthus</taxon>
    </lineage>
</organism>
<dbReference type="InterPro" id="IPR020635">
    <property type="entry name" value="Tyr_kinase_cat_dom"/>
</dbReference>
<dbReference type="Gene3D" id="1.10.510.10">
    <property type="entry name" value="Transferase(Phosphotransferase) domain 1"/>
    <property type="match status" value="1"/>
</dbReference>
<evidence type="ECO:0000256" key="10">
    <source>
        <dbReference type="ARBA" id="ARBA00047899"/>
    </source>
</evidence>
<evidence type="ECO:0000256" key="2">
    <source>
        <dbReference type="ARBA" id="ARBA00012513"/>
    </source>
</evidence>
<dbReference type="AlphaFoldDB" id="A0A811MD86"/>
<accession>A0A811MD86</accession>
<dbReference type="PROSITE" id="PS50011">
    <property type="entry name" value="PROTEIN_KINASE_DOM"/>
    <property type="match status" value="1"/>
</dbReference>
<keyword evidence="3" id="KW-0418">Kinase</keyword>
<dbReference type="PROSITE" id="PS00108">
    <property type="entry name" value="PROTEIN_KINASE_ST"/>
    <property type="match status" value="1"/>
</dbReference>
<keyword evidence="5" id="KW-0812">Transmembrane</keyword>
<sequence>MLSLAGWRTVGINALSDHSKGTWKSYQSLIIRHVLLVVYPYGIFSLMHGYSAMAGTMVQPIDWHQRWRIAVGSARGLAYLHDDCYPKIIHRDVKASNILLDHNFEPKVADFGLAKYQPGDHTHVSTRIMGTFGSNPESSFLYMRLLLQARPLIQQVAEDGSLQSLIDPRLGSDYDPSIMMRMVECAAAAVRQSALQRPSMVQIRKYLQGEARADDLGGVFKITTVEDSYSTSMESGDSGESVGPRPRRTQRSQGNTSNDYNSEQAPGDKPNWSTGSVWLSLK</sequence>
<name>A0A811MD86_9POAL</name>
<dbReference type="InterPro" id="IPR047117">
    <property type="entry name" value="PERK1-13-like"/>
</dbReference>
<evidence type="ECO:0000256" key="9">
    <source>
        <dbReference type="ARBA" id="ARBA00023136"/>
    </source>
</evidence>
<dbReference type="SMART" id="SM00219">
    <property type="entry name" value="TyrKc"/>
    <property type="match status" value="1"/>
</dbReference>
<evidence type="ECO:0000256" key="6">
    <source>
        <dbReference type="ARBA" id="ARBA00022741"/>
    </source>
</evidence>
<comment type="caution">
    <text evidence="14">The sequence shown here is derived from an EMBL/GenBank/DDBJ whole genome shotgun (WGS) entry which is preliminary data.</text>
</comment>
<dbReference type="GO" id="GO:0005524">
    <property type="term" value="F:ATP binding"/>
    <property type="evidence" value="ECO:0007669"/>
    <property type="project" value="UniProtKB-KW"/>
</dbReference>
<reference evidence="14" key="1">
    <citation type="submission" date="2020-10" db="EMBL/GenBank/DDBJ databases">
        <authorList>
            <person name="Han B."/>
            <person name="Lu T."/>
            <person name="Zhao Q."/>
            <person name="Huang X."/>
            <person name="Zhao Y."/>
        </authorList>
    </citation>
    <scope>NUCLEOTIDE SEQUENCE</scope>
</reference>
<feature type="compositionally biased region" description="Polar residues" evidence="12">
    <location>
        <begin position="271"/>
        <end position="282"/>
    </location>
</feature>
<evidence type="ECO:0000256" key="7">
    <source>
        <dbReference type="ARBA" id="ARBA00022840"/>
    </source>
</evidence>
<evidence type="ECO:0000259" key="13">
    <source>
        <dbReference type="PROSITE" id="PS50011"/>
    </source>
</evidence>
<proteinExistence type="predicted"/>
<keyword evidence="15" id="KW-1185">Reference proteome</keyword>
<keyword evidence="9" id="KW-0472">Membrane</keyword>
<dbReference type="Pfam" id="PF00069">
    <property type="entry name" value="Pkinase"/>
    <property type="match status" value="1"/>
</dbReference>
<keyword evidence="3" id="KW-0723">Serine/threonine-protein kinase</keyword>
<evidence type="ECO:0000256" key="8">
    <source>
        <dbReference type="ARBA" id="ARBA00022989"/>
    </source>
</evidence>
<gene>
    <name evidence="14" type="ORF">NCGR_LOCUS1283</name>
</gene>
<evidence type="ECO:0000256" key="11">
    <source>
        <dbReference type="ARBA" id="ARBA00048679"/>
    </source>
</evidence>
<protein>
    <recommendedName>
        <fullName evidence="2">non-specific serine/threonine protein kinase</fullName>
        <ecNumber evidence="2">2.7.11.1</ecNumber>
    </recommendedName>
</protein>
<feature type="domain" description="Protein kinase" evidence="13">
    <location>
        <begin position="1"/>
        <end position="282"/>
    </location>
</feature>
<dbReference type="Proteomes" id="UP000604825">
    <property type="component" value="Unassembled WGS sequence"/>
</dbReference>
<dbReference type="PANTHER" id="PTHR47982">
    <property type="entry name" value="PROLINE-RICH RECEPTOR-LIKE PROTEIN KINASE PERK4"/>
    <property type="match status" value="1"/>
</dbReference>
<dbReference type="PANTHER" id="PTHR47982:SF25">
    <property type="entry name" value="NON-SPECIFIC SERINE_THREONINE PROTEIN KINASE"/>
    <property type="match status" value="1"/>
</dbReference>
<evidence type="ECO:0000313" key="15">
    <source>
        <dbReference type="Proteomes" id="UP000604825"/>
    </source>
</evidence>
<dbReference type="EMBL" id="CAJGYO010000001">
    <property type="protein sequence ID" value="CAD6203047.1"/>
    <property type="molecule type" value="Genomic_DNA"/>
</dbReference>
<dbReference type="OrthoDB" id="4062651at2759"/>
<evidence type="ECO:0000256" key="1">
    <source>
        <dbReference type="ARBA" id="ARBA00004162"/>
    </source>
</evidence>
<dbReference type="GO" id="GO:0004674">
    <property type="term" value="F:protein serine/threonine kinase activity"/>
    <property type="evidence" value="ECO:0007669"/>
    <property type="project" value="UniProtKB-KW"/>
</dbReference>
<evidence type="ECO:0000313" key="14">
    <source>
        <dbReference type="EMBL" id="CAD6203047.1"/>
    </source>
</evidence>